<dbReference type="InterPro" id="IPR029062">
    <property type="entry name" value="Class_I_gatase-like"/>
</dbReference>
<dbReference type="GO" id="GO:0016757">
    <property type="term" value="F:glycosyltransferase activity"/>
    <property type="evidence" value="ECO:0007669"/>
    <property type="project" value="UniProtKB-KW"/>
</dbReference>
<evidence type="ECO:0000313" key="2">
    <source>
        <dbReference type="Proteomes" id="UP000249495"/>
    </source>
</evidence>
<dbReference type="RefSeq" id="WP_018029842.1">
    <property type="nucleotide sequence ID" value="NZ_JBGZXB010000037.1"/>
</dbReference>
<protein>
    <submittedName>
        <fullName evidence="1">Glutamine amidotransferase</fullName>
        <ecNumber evidence="1">2.4.2.-</ecNumber>
    </submittedName>
</protein>
<name>A0A2X3W7W4_9STRE</name>
<dbReference type="CDD" id="cd01745">
    <property type="entry name" value="GATase1_2"/>
    <property type="match status" value="1"/>
</dbReference>
<dbReference type="GO" id="GO:0005829">
    <property type="term" value="C:cytosol"/>
    <property type="evidence" value="ECO:0007669"/>
    <property type="project" value="TreeGrafter"/>
</dbReference>
<dbReference type="PANTHER" id="PTHR43235:SF1">
    <property type="entry name" value="GLUTAMINE AMIDOTRANSFERASE PB2B2.05-RELATED"/>
    <property type="match status" value="1"/>
</dbReference>
<dbReference type="OrthoDB" id="9813383at2"/>
<keyword evidence="1" id="KW-0808">Transferase</keyword>
<dbReference type="PANTHER" id="PTHR43235">
    <property type="entry name" value="GLUTAMINE AMIDOTRANSFERASE PB2B2.05-RELATED"/>
    <property type="match status" value="1"/>
</dbReference>
<dbReference type="KEGG" id="sfer:NCTC12278_00985"/>
<sequence>MAKPVIGISGNERPHAKFPDILWSYTPTGYVKGVQEAGGLPLIIPVSSDTQVVASYVGMIDKLILTGGQNVDPVFYGEEKDTSDDDFFLERDLFEFALVEEAIKQNKPIFSVCRGTQLMNIALGGSLNQDIENHWQDAPTDYLSQDMVITPGTDLAGIYGTATKINSFHHQSIKRLADGLEIIARDPRDDTIEAVLSVKKDLRYLGVQWHPELLREKRPEDQKLFDYIVNDF</sequence>
<dbReference type="Pfam" id="PF07722">
    <property type="entry name" value="Peptidase_C26"/>
    <property type="match status" value="1"/>
</dbReference>
<keyword evidence="1" id="KW-0315">Glutamine amidotransferase</keyword>
<dbReference type="STRING" id="1123303.GCA_000372425_00513"/>
<dbReference type="Gene3D" id="3.40.50.880">
    <property type="match status" value="1"/>
</dbReference>
<dbReference type="InterPro" id="IPR011697">
    <property type="entry name" value="Peptidase_C26"/>
</dbReference>
<keyword evidence="2" id="KW-1185">Reference proteome</keyword>
<dbReference type="Proteomes" id="UP000249495">
    <property type="component" value="Chromosome 1"/>
</dbReference>
<gene>
    <name evidence="1" type="ORF">NCTC12278_00985</name>
</gene>
<keyword evidence="1" id="KW-0328">Glycosyltransferase</keyword>
<accession>A0A2X3W7W4</accession>
<dbReference type="InterPro" id="IPR044668">
    <property type="entry name" value="PuuD-like"/>
</dbReference>
<dbReference type="PROSITE" id="PS51273">
    <property type="entry name" value="GATASE_TYPE_1"/>
    <property type="match status" value="1"/>
</dbReference>
<dbReference type="EMBL" id="LS483343">
    <property type="protein sequence ID" value="SQF40416.1"/>
    <property type="molecule type" value="Genomic_DNA"/>
</dbReference>
<dbReference type="GO" id="GO:0033969">
    <property type="term" value="F:gamma-glutamyl-gamma-aminobutyrate hydrolase activity"/>
    <property type="evidence" value="ECO:0007669"/>
    <property type="project" value="TreeGrafter"/>
</dbReference>
<reference evidence="1 2" key="1">
    <citation type="submission" date="2018-06" db="EMBL/GenBank/DDBJ databases">
        <authorList>
            <consortium name="Pathogen Informatics"/>
            <person name="Doyle S."/>
        </authorList>
    </citation>
    <scope>NUCLEOTIDE SEQUENCE [LARGE SCALE GENOMIC DNA]</scope>
    <source>
        <strain evidence="1 2">NCTC12278</strain>
    </source>
</reference>
<proteinExistence type="predicted"/>
<dbReference type="AlphaFoldDB" id="A0A2X3W7W4"/>
<dbReference type="EC" id="2.4.2.-" evidence="1"/>
<dbReference type="GO" id="GO:0006598">
    <property type="term" value="P:polyamine catabolic process"/>
    <property type="evidence" value="ECO:0007669"/>
    <property type="project" value="TreeGrafter"/>
</dbReference>
<dbReference type="SUPFAM" id="SSF52317">
    <property type="entry name" value="Class I glutamine amidotransferase-like"/>
    <property type="match status" value="1"/>
</dbReference>
<evidence type="ECO:0000313" key="1">
    <source>
        <dbReference type="EMBL" id="SQF40416.1"/>
    </source>
</evidence>
<organism evidence="1 2">
    <name type="scientific">Streptococcus ferus</name>
    <dbReference type="NCBI Taxonomy" id="1345"/>
    <lineage>
        <taxon>Bacteria</taxon>
        <taxon>Bacillati</taxon>
        <taxon>Bacillota</taxon>
        <taxon>Bacilli</taxon>
        <taxon>Lactobacillales</taxon>
        <taxon>Streptococcaceae</taxon>
        <taxon>Streptococcus</taxon>
    </lineage>
</organism>